<sequence>MVVPAASLRNLLLFRVATAILLLVLGQNTYIAQRSMQRGRKAIHYLSFTMNLLLFSLSFFLPLRDPLDYSCQVYSGLFFACYTVSVTFSGFILMIKAYYASSMSRLLLLTLIFLHLLSIATNIYATIMVYIAYNPVTTLCITDIHIPSFILSIATEFAFNLLVTVVFLVYIFQANRQFRSSLYRILFIDGMVAWISIAFFRGLLIFTFNRGFNDMAAILIAISVLVTSCIITWQLRHSRMKERL</sequence>
<accession>A0A9W8ABS5</accession>
<dbReference type="AlphaFoldDB" id="A0A9W8ABS5"/>
<evidence type="ECO:0000313" key="3">
    <source>
        <dbReference type="Proteomes" id="UP001150569"/>
    </source>
</evidence>
<feature type="transmembrane region" description="Helical" evidence="1">
    <location>
        <begin position="12"/>
        <end position="31"/>
    </location>
</feature>
<dbReference type="Proteomes" id="UP001150569">
    <property type="component" value="Unassembled WGS sequence"/>
</dbReference>
<feature type="transmembrane region" description="Helical" evidence="1">
    <location>
        <begin position="73"/>
        <end position="94"/>
    </location>
</feature>
<keyword evidence="1" id="KW-0812">Transmembrane</keyword>
<name>A0A9W8ABS5_9FUNG</name>
<gene>
    <name evidence="2" type="ORF">IWQ60_002938</name>
</gene>
<feature type="transmembrane region" description="Helical" evidence="1">
    <location>
        <begin position="43"/>
        <end position="61"/>
    </location>
</feature>
<feature type="transmembrane region" description="Helical" evidence="1">
    <location>
        <begin position="145"/>
        <end position="170"/>
    </location>
</feature>
<organism evidence="2 3">
    <name type="scientific">Tieghemiomyces parasiticus</name>
    <dbReference type="NCBI Taxonomy" id="78921"/>
    <lineage>
        <taxon>Eukaryota</taxon>
        <taxon>Fungi</taxon>
        <taxon>Fungi incertae sedis</taxon>
        <taxon>Zoopagomycota</taxon>
        <taxon>Kickxellomycotina</taxon>
        <taxon>Dimargaritomycetes</taxon>
        <taxon>Dimargaritales</taxon>
        <taxon>Dimargaritaceae</taxon>
        <taxon>Tieghemiomyces</taxon>
    </lineage>
</organism>
<keyword evidence="3" id="KW-1185">Reference proteome</keyword>
<dbReference type="EMBL" id="JANBPT010000118">
    <property type="protein sequence ID" value="KAJ1927431.1"/>
    <property type="molecule type" value="Genomic_DNA"/>
</dbReference>
<keyword evidence="1" id="KW-0472">Membrane</keyword>
<feature type="transmembrane region" description="Helical" evidence="1">
    <location>
        <begin position="182"/>
        <end position="204"/>
    </location>
</feature>
<feature type="transmembrane region" description="Helical" evidence="1">
    <location>
        <begin position="106"/>
        <end position="133"/>
    </location>
</feature>
<feature type="transmembrane region" description="Helical" evidence="1">
    <location>
        <begin position="216"/>
        <end position="235"/>
    </location>
</feature>
<proteinExistence type="predicted"/>
<evidence type="ECO:0000313" key="2">
    <source>
        <dbReference type="EMBL" id="KAJ1927431.1"/>
    </source>
</evidence>
<keyword evidence="1" id="KW-1133">Transmembrane helix</keyword>
<comment type="caution">
    <text evidence="2">The sequence shown here is derived from an EMBL/GenBank/DDBJ whole genome shotgun (WGS) entry which is preliminary data.</text>
</comment>
<dbReference type="OrthoDB" id="10693547at2759"/>
<evidence type="ECO:0000256" key="1">
    <source>
        <dbReference type="SAM" id="Phobius"/>
    </source>
</evidence>
<protein>
    <submittedName>
        <fullName evidence="2">Uncharacterized protein</fullName>
    </submittedName>
</protein>
<reference evidence="2" key="1">
    <citation type="submission" date="2022-07" db="EMBL/GenBank/DDBJ databases">
        <title>Phylogenomic reconstructions and comparative analyses of Kickxellomycotina fungi.</title>
        <authorList>
            <person name="Reynolds N.K."/>
            <person name="Stajich J.E."/>
            <person name="Barry K."/>
            <person name="Grigoriev I.V."/>
            <person name="Crous P."/>
            <person name="Smith M.E."/>
        </authorList>
    </citation>
    <scope>NUCLEOTIDE SEQUENCE</scope>
    <source>
        <strain evidence="2">RSA 861</strain>
    </source>
</reference>